<dbReference type="PIRSF" id="PIRSF014899">
    <property type="entry name" value="UCP014899"/>
    <property type="match status" value="1"/>
</dbReference>
<keyword evidence="3" id="KW-1185">Reference proteome</keyword>
<evidence type="ECO:0000313" key="3">
    <source>
        <dbReference type="Proteomes" id="UP000706039"/>
    </source>
</evidence>
<dbReference type="SUPFAM" id="SSF52949">
    <property type="entry name" value="Macro domain-like"/>
    <property type="match status" value="1"/>
</dbReference>
<sequence length="276" mass="30235">MNRAARVKLSEETLKIIETGAYQGPRGGQVSIRDAADRALERTILFRDGDFPESPALTRITESTVFEVTGETTVSAASRILGSVDGDDPFILNFASAMNPGGGFLSGSQAQEESLARSSSLYACLMARFDMYAHNRGRSSKLYSDWMIYSPAVPVFRNDDGRLLDRPYLATFLTSPAVNAGAVRQNQPDRVGLIDATNRERARKLLWIANRNGHRVLILGAWGCGVFGNDPATIAAMFDDLLRGEFAGCFERVIMAIYDRTADNGVYKAFAARFPS</sequence>
<gene>
    <name evidence="2" type="ORF">K7G82_01820</name>
</gene>
<dbReference type="NCBIfam" id="TIGR02452">
    <property type="entry name" value="TIGR02452 family protein"/>
    <property type="match status" value="1"/>
</dbReference>
<dbReference type="Pfam" id="PF10021">
    <property type="entry name" value="PARG_cat_microb"/>
    <property type="match status" value="1"/>
</dbReference>
<dbReference type="RefSeq" id="WP_222988100.1">
    <property type="nucleotide sequence ID" value="NZ_JAINVV010000001.1"/>
</dbReference>
<proteinExistence type="predicted"/>
<dbReference type="PANTHER" id="PTHR35596:SF1">
    <property type="entry name" value="MICROBIAL-TYPE PARG CATALYTIC DOMAIN-CONTAINING PROTEIN"/>
    <property type="match status" value="1"/>
</dbReference>
<evidence type="ECO:0000313" key="2">
    <source>
        <dbReference type="EMBL" id="MBY8821009.1"/>
    </source>
</evidence>
<comment type="caution">
    <text evidence="2">The sequence shown here is derived from an EMBL/GenBank/DDBJ whole genome shotgun (WGS) entry which is preliminary data.</text>
</comment>
<dbReference type="InterPro" id="IPR019261">
    <property type="entry name" value="PARG_cat_microbial"/>
</dbReference>
<feature type="domain" description="Microbial-type PARG catalytic" evidence="1">
    <location>
        <begin position="11"/>
        <end position="158"/>
    </location>
</feature>
<dbReference type="InterPro" id="IPR043472">
    <property type="entry name" value="Macro_dom-like"/>
</dbReference>
<reference evidence="2 3" key="1">
    <citation type="submission" date="2021-08" db="EMBL/GenBank/DDBJ databases">
        <authorList>
            <person name="Tuo L."/>
        </authorList>
    </citation>
    <scope>NUCLEOTIDE SEQUENCE [LARGE SCALE GENOMIC DNA]</scope>
    <source>
        <strain evidence="2 3">JCM 31229</strain>
    </source>
</reference>
<protein>
    <submittedName>
        <fullName evidence="2">TIGR02452 family protein</fullName>
    </submittedName>
</protein>
<dbReference type="Proteomes" id="UP000706039">
    <property type="component" value="Unassembled WGS sequence"/>
</dbReference>
<evidence type="ECO:0000259" key="1">
    <source>
        <dbReference type="Pfam" id="PF10021"/>
    </source>
</evidence>
<dbReference type="PANTHER" id="PTHR35596">
    <property type="entry name" value="DUF2263 DOMAIN-CONTAINING PROTEIN"/>
    <property type="match status" value="1"/>
</dbReference>
<name>A0ABS7PLR3_9SPHN</name>
<accession>A0ABS7PLR3</accession>
<dbReference type="Gene3D" id="3.40.220.10">
    <property type="entry name" value="Leucine Aminopeptidase, subunit E, domain 1"/>
    <property type="match status" value="1"/>
</dbReference>
<dbReference type="EMBL" id="JAINVV010000001">
    <property type="protein sequence ID" value="MBY8821009.1"/>
    <property type="molecule type" value="Genomic_DNA"/>
</dbReference>
<dbReference type="InterPro" id="IPR012664">
    <property type="entry name" value="CHP02452"/>
</dbReference>
<organism evidence="2 3">
    <name type="scientific">Sphingomonas colocasiae</name>
    <dbReference type="NCBI Taxonomy" id="1848973"/>
    <lineage>
        <taxon>Bacteria</taxon>
        <taxon>Pseudomonadati</taxon>
        <taxon>Pseudomonadota</taxon>
        <taxon>Alphaproteobacteria</taxon>
        <taxon>Sphingomonadales</taxon>
        <taxon>Sphingomonadaceae</taxon>
        <taxon>Sphingomonas</taxon>
    </lineage>
</organism>